<comment type="caution">
    <text evidence="6">The sequence shown here is derived from an EMBL/GenBank/DDBJ whole genome shotgun (WGS) entry which is preliminary data.</text>
</comment>
<dbReference type="PANTHER" id="PTHR30055">
    <property type="entry name" value="HTH-TYPE TRANSCRIPTIONAL REGULATOR RUTR"/>
    <property type="match status" value="1"/>
</dbReference>
<evidence type="ECO:0000256" key="2">
    <source>
        <dbReference type="ARBA" id="ARBA00023125"/>
    </source>
</evidence>
<dbReference type="InterPro" id="IPR009057">
    <property type="entry name" value="Homeodomain-like_sf"/>
</dbReference>
<proteinExistence type="predicted"/>
<dbReference type="PRINTS" id="PR00455">
    <property type="entry name" value="HTHTETR"/>
</dbReference>
<dbReference type="GO" id="GO:0003700">
    <property type="term" value="F:DNA-binding transcription factor activity"/>
    <property type="evidence" value="ECO:0007669"/>
    <property type="project" value="TreeGrafter"/>
</dbReference>
<keyword evidence="7" id="KW-1185">Reference proteome</keyword>
<name>A0A931N0Z4_9NOCA</name>
<dbReference type="RefSeq" id="WP_196147468.1">
    <property type="nucleotide sequence ID" value="NZ_JADMLG010000001.1"/>
</dbReference>
<dbReference type="InterPro" id="IPR049445">
    <property type="entry name" value="TetR_SbtR-like_C"/>
</dbReference>
<evidence type="ECO:0000313" key="6">
    <source>
        <dbReference type="EMBL" id="MBH0775162.1"/>
    </source>
</evidence>
<dbReference type="SUPFAM" id="SSF46689">
    <property type="entry name" value="Homeodomain-like"/>
    <property type="match status" value="1"/>
</dbReference>
<dbReference type="Gene3D" id="1.10.357.10">
    <property type="entry name" value="Tetracycline Repressor, domain 2"/>
    <property type="match status" value="1"/>
</dbReference>
<keyword evidence="3" id="KW-0804">Transcription</keyword>
<dbReference type="InterPro" id="IPR036271">
    <property type="entry name" value="Tet_transcr_reg_TetR-rel_C_sf"/>
</dbReference>
<accession>A0A931N0Z4</accession>
<dbReference type="SUPFAM" id="SSF48498">
    <property type="entry name" value="Tetracyclin repressor-like, C-terminal domain"/>
    <property type="match status" value="1"/>
</dbReference>
<dbReference type="PANTHER" id="PTHR30055:SF234">
    <property type="entry name" value="HTH-TYPE TRANSCRIPTIONAL REGULATOR BETI"/>
    <property type="match status" value="1"/>
</dbReference>
<keyword evidence="1" id="KW-0805">Transcription regulation</keyword>
<feature type="DNA-binding region" description="H-T-H motif" evidence="4">
    <location>
        <begin position="33"/>
        <end position="52"/>
    </location>
</feature>
<sequence length="190" mass="20273">MESVTVRADARSNRDQILAAALIAFREKGIDVPMKEIADLAGVGVGTLYRHFPDRDAVLTAIAHPYLADLAARAATARAEEPTAWTALARFLHECAQARLGALAAALEPTLHTCIRNNPELTEIRAAVVDHLTAMTDAAHAEGTLRTDVGTADIANLMTVQIYARAGENTAEATRRVVDLILDGLRTAPG</sequence>
<evidence type="ECO:0000256" key="1">
    <source>
        <dbReference type="ARBA" id="ARBA00023015"/>
    </source>
</evidence>
<dbReference type="InterPro" id="IPR001647">
    <property type="entry name" value="HTH_TetR"/>
</dbReference>
<dbReference type="InterPro" id="IPR050109">
    <property type="entry name" value="HTH-type_TetR-like_transc_reg"/>
</dbReference>
<dbReference type="GO" id="GO:0000976">
    <property type="term" value="F:transcription cis-regulatory region binding"/>
    <property type="evidence" value="ECO:0007669"/>
    <property type="project" value="TreeGrafter"/>
</dbReference>
<evidence type="ECO:0000259" key="5">
    <source>
        <dbReference type="PROSITE" id="PS50977"/>
    </source>
</evidence>
<dbReference type="EMBL" id="JADMLG010000001">
    <property type="protein sequence ID" value="MBH0775162.1"/>
    <property type="molecule type" value="Genomic_DNA"/>
</dbReference>
<evidence type="ECO:0000256" key="4">
    <source>
        <dbReference type="PROSITE-ProRule" id="PRU00335"/>
    </source>
</evidence>
<keyword evidence="2 4" id="KW-0238">DNA-binding</keyword>
<dbReference type="AlphaFoldDB" id="A0A931N0Z4"/>
<dbReference type="Pfam" id="PF21597">
    <property type="entry name" value="TetR_C_43"/>
    <property type="match status" value="1"/>
</dbReference>
<gene>
    <name evidence="6" type="ORF">IT779_02550</name>
</gene>
<reference evidence="6" key="1">
    <citation type="submission" date="2020-11" db="EMBL/GenBank/DDBJ databases">
        <title>Nocardia NEAU-351.nov., a novel actinomycete isolated from the cow dung.</title>
        <authorList>
            <person name="Zhang X."/>
        </authorList>
    </citation>
    <scope>NUCLEOTIDE SEQUENCE</scope>
    <source>
        <strain evidence="6">NEAU-351</strain>
    </source>
</reference>
<dbReference type="Pfam" id="PF00440">
    <property type="entry name" value="TetR_N"/>
    <property type="match status" value="1"/>
</dbReference>
<dbReference type="PROSITE" id="PS50977">
    <property type="entry name" value="HTH_TETR_2"/>
    <property type="match status" value="1"/>
</dbReference>
<organism evidence="6 7">
    <name type="scientific">Nocardia bovistercoris</name>
    <dbReference type="NCBI Taxonomy" id="2785916"/>
    <lineage>
        <taxon>Bacteria</taxon>
        <taxon>Bacillati</taxon>
        <taxon>Actinomycetota</taxon>
        <taxon>Actinomycetes</taxon>
        <taxon>Mycobacteriales</taxon>
        <taxon>Nocardiaceae</taxon>
        <taxon>Nocardia</taxon>
    </lineage>
</organism>
<evidence type="ECO:0000313" key="7">
    <source>
        <dbReference type="Proteomes" id="UP000655751"/>
    </source>
</evidence>
<evidence type="ECO:0000256" key="3">
    <source>
        <dbReference type="ARBA" id="ARBA00023163"/>
    </source>
</evidence>
<feature type="domain" description="HTH tetR-type" evidence="5">
    <location>
        <begin position="11"/>
        <end position="70"/>
    </location>
</feature>
<protein>
    <submittedName>
        <fullName evidence="6">TetR/AcrR family transcriptional regulator</fullName>
    </submittedName>
</protein>
<dbReference type="Proteomes" id="UP000655751">
    <property type="component" value="Unassembled WGS sequence"/>
</dbReference>